<sequence>MKMSGLEVVAMAGDIPTAIAAGTLVVVVFVSVRYLFPRNDGKKLDPKSFNLTPPEQALPHWKGKRMEPVGLRHSSEPDMIQCYCPATGQSLGSIPAATREGIDAQISECREAQESWASTSFAQRAQVLNSILKYITDHQEEIARIACRDTGKTMVDASLGEIMVTLEKIAWIVKNGEKVLRTSKRPGSASMLMFYKGAEVRYQPLGVVCAMVSWNYPLHNIMGPIVAALFAGDGIVVKCSEAVVWSSSFFVQIAKQALAIHGYDDRVVQLVACWPEDADYLTAHPGLDHITFIGSGAVAHKVALAASQSLTPLVLELGGKDPLIVLDDVSDIKSVASTIMRGTFQSAGQNCIGVERVIATPKVYDQLVDILNSAVAELRLGSSIDQQEDIDIGATISGARFSEMEGLVSEAVSQGARLLQGGQRYSHPKYPQGHYFCPTLLVDVTPEMTIAQREVFGPILVVMRAESTEHAVQLANSTEYGLGASVFGSNKSLLNKVTDQLRTGNVAINDFATYHMCQLPFGGVDGSGYGKFGGAEGLRGLCLEKSVCYDRFPFISTKIPRPLDYPIPDVKKAWNMVKSINDAGYAIGKWRRIKSLGRLARS</sequence>
<dbReference type="Gene3D" id="3.40.605.10">
    <property type="entry name" value="Aldehyde Dehydrogenase, Chain A, domain 1"/>
    <property type="match status" value="1"/>
</dbReference>
<gene>
    <name evidence="7" type="ORF">GNLVRS02_ARAD1D01738g</name>
</gene>
<dbReference type="PROSITE" id="PS00687">
    <property type="entry name" value="ALDEHYDE_DEHYDR_GLU"/>
    <property type="match status" value="1"/>
</dbReference>
<feature type="transmembrane region" description="Helical" evidence="5">
    <location>
        <begin position="15"/>
        <end position="36"/>
    </location>
</feature>
<keyword evidence="5" id="KW-0472">Membrane</keyword>
<evidence type="ECO:0000256" key="5">
    <source>
        <dbReference type="SAM" id="Phobius"/>
    </source>
</evidence>
<feature type="domain" description="Aldehyde dehydrogenase" evidence="6">
    <location>
        <begin position="76"/>
        <end position="546"/>
    </location>
</feature>
<reference evidence="7" key="2">
    <citation type="submission" date="2014-06" db="EMBL/GenBank/DDBJ databases">
        <title>The complete genome of Blastobotrys (Arxula) adeninivorans LS3 - a yeast of biotechnological interest.</title>
        <authorList>
            <person name="Kunze G."/>
            <person name="Gaillardin C."/>
            <person name="Czernicka M."/>
            <person name="Durrens P."/>
            <person name="Martin T."/>
            <person name="Boer E."/>
            <person name="Gabaldon T."/>
            <person name="Cruz J."/>
            <person name="Talla E."/>
            <person name="Marck C."/>
            <person name="Goffeau A."/>
            <person name="Barbe V."/>
            <person name="Baret P."/>
            <person name="Baronian K."/>
            <person name="Beier S."/>
            <person name="Bleykasten C."/>
            <person name="Bode R."/>
            <person name="Casaregola S."/>
            <person name="Despons L."/>
            <person name="Fairhead C."/>
            <person name="Giersberg M."/>
            <person name="Gierski P."/>
            <person name="Hahnel U."/>
            <person name="Hartmann A."/>
            <person name="Jankowska D."/>
            <person name="Jubin C."/>
            <person name="Jung P."/>
            <person name="Lafontaine I."/>
            <person name="Leh-Louis V."/>
            <person name="Lemaire M."/>
            <person name="Marcet-Houben M."/>
            <person name="Mascher M."/>
            <person name="Morel G."/>
            <person name="Richard G.-F."/>
            <person name="Riechen J."/>
            <person name="Sacerdot C."/>
            <person name="Sarkar A."/>
            <person name="Savel G."/>
            <person name="Schacherer J."/>
            <person name="Sherman D."/>
            <person name="Straub M.-L."/>
            <person name="Stein N."/>
            <person name="Thierry A."/>
            <person name="Trautwein-Schult A."/>
            <person name="Westhof E."/>
            <person name="Worch S."/>
            <person name="Dujon B."/>
            <person name="Souciet J.-L."/>
            <person name="Wincker P."/>
            <person name="Scholz U."/>
            <person name="Neuveglise N."/>
        </authorList>
    </citation>
    <scope>NUCLEOTIDE SEQUENCE</scope>
    <source>
        <strain evidence="7">LS3</strain>
    </source>
</reference>
<dbReference type="EMBL" id="HG937694">
    <property type="protein sequence ID" value="CDP37012.1"/>
    <property type="molecule type" value="Genomic_DNA"/>
</dbReference>
<dbReference type="CDD" id="cd07098">
    <property type="entry name" value="ALDH_F15-22"/>
    <property type="match status" value="1"/>
</dbReference>
<dbReference type="InterPro" id="IPR016163">
    <property type="entry name" value="Ald_DH_C"/>
</dbReference>
<dbReference type="InterPro" id="IPR015590">
    <property type="entry name" value="Aldehyde_DH_dom"/>
</dbReference>
<dbReference type="InterPro" id="IPR016161">
    <property type="entry name" value="Ald_DH/histidinol_DH"/>
</dbReference>
<protein>
    <submittedName>
        <fullName evidence="7">ARAD1D01738p</fullName>
    </submittedName>
</protein>
<dbReference type="InterPro" id="IPR016160">
    <property type="entry name" value="Ald_DH_CS_CYS"/>
</dbReference>
<evidence type="ECO:0000259" key="6">
    <source>
        <dbReference type="Pfam" id="PF00171"/>
    </source>
</evidence>
<keyword evidence="5" id="KW-0812">Transmembrane</keyword>
<dbReference type="AlphaFoldDB" id="A0A060TDN8"/>
<dbReference type="PROSITE" id="PS00070">
    <property type="entry name" value="ALDEHYDE_DEHYDR_CYS"/>
    <property type="match status" value="1"/>
</dbReference>
<feature type="active site" evidence="3">
    <location>
        <position position="316"/>
    </location>
</feature>
<dbReference type="Pfam" id="PF00171">
    <property type="entry name" value="Aldedh"/>
    <property type="match status" value="1"/>
</dbReference>
<keyword evidence="5" id="KW-1133">Transmembrane helix</keyword>
<evidence type="ECO:0000313" key="7">
    <source>
        <dbReference type="EMBL" id="CDP37012.1"/>
    </source>
</evidence>
<dbReference type="FunFam" id="3.40.309.10:FF:000024">
    <property type="entry name" value="Betaine aldehyde dehydrogenase"/>
    <property type="match status" value="1"/>
</dbReference>
<dbReference type="InterPro" id="IPR029510">
    <property type="entry name" value="Ald_DH_CS_GLU"/>
</dbReference>
<evidence type="ECO:0000256" key="3">
    <source>
        <dbReference type="PROSITE-ProRule" id="PRU10007"/>
    </source>
</evidence>
<dbReference type="SUPFAM" id="SSF53720">
    <property type="entry name" value="ALDH-like"/>
    <property type="match status" value="1"/>
</dbReference>
<evidence type="ECO:0000256" key="4">
    <source>
        <dbReference type="RuleBase" id="RU003345"/>
    </source>
</evidence>
<dbReference type="InterPro" id="IPR016162">
    <property type="entry name" value="Ald_DH_N"/>
</dbReference>
<evidence type="ECO:0000256" key="1">
    <source>
        <dbReference type="ARBA" id="ARBA00009986"/>
    </source>
</evidence>
<comment type="similarity">
    <text evidence="1 4">Belongs to the aldehyde dehydrogenase family.</text>
</comment>
<name>A0A060TDN8_BLAAD</name>
<dbReference type="PANTHER" id="PTHR11699">
    <property type="entry name" value="ALDEHYDE DEHYDROGENASE-RELATED"/>
    <property type="match status" value="1"/>
</dbReference>
<proteinExistence type="inferred from homology"/>
<dbReference type="GO" id="GO:0016620">
    <property type="term" value="F:oxidoreductase activity, acting on the aldehyde or oxo group of donors, NAD or NADP as acceptor"/>
    <property type="evidence" value="ECO:0007669"/>
    <property type="project" value="InterPro"/>
</dbReference>
<dbReference type="PhylomeDB" id="A0A060TDN8"/>
<keyword evidence="2 4" id="KW-0560">Oxidoreductase</keyword>
<organism evidence="7">
    <name type="scientific">Blastobotrys adeninivorans</name>
    <name type="common">Yeast</name>
    <name type="synonym">Arxula adeninivorans</name>
    <dbReference type="NCBI Taxonomy" id="409370"/>
    <lineage>
        <taxon>Eukaryota</taxon>
        <taxon>Fungi</taxon>
        <taxon>Dikarya</taxon>
        <taxon>Ascomycota</taxon>
        <taxon>Saccharomycotina</taxon>
        <taxon>Dipodascomycetes</taxon>
        <taxon>Dipodascales</taxon>
        <taxon>Trichomonascaceae</taxon>
        <taxon>Blastobotrys</taxon>
    </lineage>
</organism>
<evidence type="ECO:0000256" key="2">
    <source>
        <dbReference type="ARBA" id="ARBA00023002"/>
    </source>
</evidence>
<reference evidence="7" key="1">
    <citation type="submission" date="2014-02" db="EMBL/GenBank/DDBJ databases">
        <authorList>
            <person name="Genoscope - CEA"/>
        </authorList>
    </citation>
    <scope>NUCLEOTIDE SEQUENCE</scope>
    <source>
        <strain evidence="7">LS3</strain>
    </source>
</reference>
<dbReference type="Gene3D" id="3.40.309.10">
    <property type="entry name" value="Aldehyde Dehydrogenase, Chain A, domain 2"/>
    <property type="match status" value="1"/>
</dbReference>
<accession>A0A060TDN8</accession>